<dbReference type="RefSeq" id="WP_171605087.1">
    <property type="nucleotide sequence ID" value="NZ_JABFCQ010000007.1"/>
</dbReference>
<dbReference type="Proteomes" id="UP000539787">
    <property type="component" value="Unassembled WGS sequence"/>
</dbReference>
<keyword evidence="3" id="KW-1185">Reference proteome</keyword>
<proteinExistence type="predicted"/>
<gene>
    <name evidence="2" type="ORF">HX902_25295</name>
</gene>
<protein>
    <submittedName>
        <fullName evidence="2">Uncharacterized protein</fullName>
    </submittedName>
</protein>
<evidence type="ECO:0000256" key="1">
    <source>
        <dbReference type="SAM" id="MobiDB-lite"/>
    </source>
</evidence>
<sequence>MHLAHRIDPSRVSQRSKLRPEVSHQRSNLVAPLKHGLERDIDTTLGKQIVDIRQAQQKRKA</sequence>
<reference evidence="2 3" key="1">
    <citation type="submission" date="2020-07" db="EMBL/GenBank/DDBJ databases">
        <authorList>
            <person name="Sun Q."/>
        </authorList>
    </citation>
    <scope>NUCLEOTIDE SEQUENCE [LARGE SCALE GENOMIC DNA]</scope>
    <source>
        <strain evidence="2 3">WYCCWR 11317</strain>
    </source>
</reference>
<feature type="region of interest" description="Disordered" evidence="1">
    <location>
        <begin position="1"/>
        <end position="27"/>
    </location>
</feature>
<evidence type="ECO:0000313" key="3">
    <source>
        <dbReference type="Proteomes" id="UP000539787"/>
    </source>
</evidence>
<comment type="caution">
    <text evidence="2">The sequence shown here is derived from an EMBL/GenBank/DDBJ whole genome shotgun (WGS) entry which is preliminary data.</text>
</comment>
<dbReference type="EMBL" id="JACGBJ010000016">
    <property type="protein sequence ID" value="MBA5804952.1"/>
    <property type="molecule type" value="Genomic_DNA"/>
</dbReference>
<organism evidence="2 3">
    <name type="scientific">Rhizobium changzhiense</name>
    <dbReference type="NCBI Taxonomy" id="2692317"/>
    <lineage>
        <taxon>Bacteria</taxon>
        <taxon>Pseudomonadati</taxon>
        <taxon>Pseudomonadota</taxon>
        <taxon>Alphaproteobacteria</taxon>
        <taxon>Hyphomicrobiales</taxon>
        <taxon>Rhizobiaceae</taxon>
        <taxon>Rhizobium/Agrobacterium group</taxon>
        <taxon>Rhizobium</taxon>
    </lineage>
</organism>
<accession>A0ABR6AE75</accession>
<evidence type="ECO:0000313" key="2">
    <source>
        <dbReference type="EMBL" id="MBA5804952.1"/>
    </source>
</evidence>
<name>A0ABR6AE75_9HYPH</name>